<proteinExistence type="inferred from homology"/>
<gene>
    <name evidence="10" type="primary">A05p021380.1_BraROA</name>
    <name evidence="10" type="ORF">IGI04_018923</name>
</gene>
<comment type="subcellular location">
    <subcellularLocation>
        <location evidence="1">Nucleus</location>
    </subcellularLocation>
</comment>
<dbReference type="CDD" id="cd00018">
    <property type="entry name" value="AP2"/>
    <property type="match status" value="1"/>
</dbReference>
<evidence type="ECO:0000313" key="10">
    <source>
        <dbReference type="EMBL" id="KAG5397109.1"/>
    </source>
</evidence>
<keyword evidence="11" id="KW-1185">Reference proteome</keyword>
<evidence type="ECO:0000256" key="8">
    <source>
        <dbReference type="SAM" id="MobiDB-lite"/>
    </source>
</evidence>
<dbReference type="SUPFAM" id="SSF54171">
    <property type="entry name" value="DNA-binding domain"/>
    <property type="match status" value="1"/>
</dbReference>
<keyword evidence="6" id="KW-0539">Nucleus</keyword>
<dbReference type="InterPro" id="IPR036955">
    <property type="entry name" value="AP2/ERF_dom_sf"/>
</dbReference>
<feature type="region of interest" description="Disordered" evidence="8">
    <location>
        <begin position="177"/>
        <end position="205"/>
    </location>
</feature>
<dbReference type="Gene3D" id="3.30.730.10">
    <property type="entry name" value="AP2/ERF domain"/>
    <property type="match status" value="1"/>
</dbReference>
<evidence type="ECO:0000256" key="6">
    <source>
        <dbReference type="ARBA" id="ARBA00023242"/>
    </source>
</evidence>
<evidence type="ECO:0000313" key="11">
    <source>
        <dbReference type="Proteomes" id="UP000823674"/>
    </source>
</evidence>
<dbReference type="InterPro" id="IPR001471">
    <property type="entry name" value="AP2/ERF_dom"/>
</dbReference>
<keyword evidence="2" id="KW-0936">Ethylene signaling pathway</keyword>
<keyword evidence="4" id="KW-0238">DNA-binding</keyword>
<evidence type="ECO:0000256" key="3">
    <source>
        <dbReference type="ARBA" id="ARBA00023015"/>
    </source>
</evidence>
<reference evidence="10 11" key="1">
    <citation type="submission" date="2021-03" db="EMBL/GenBank/DDBJ databases">
        <authorList>
            <person name="King G.J."/>
            <person name="Bancroft I."/>
            <person name="Baten A."/>
            <person name="Bloomfield J."/>
            <person name="Borpatragohain P."/>
            <person name="He Z."/>
            <person name="Irish N."/>
            <person name="Irwin J."/>
            <person name="Liu K."/>
            <person name="Mauleon R.P."/>
            <person name="Moore J."/>
            <person name="Morris R."/>
            <person name="Ostergaard L."/>
            <person name="Wang B."/>
            <person name="Wells R."/>
        </authorList>
    </citation>
    <scope>NUCLEOTIDE SEQUENCE [LARGE SCALE GENOMIC DNA]</scope>
    <source>
        <strain evidence="10">R-o-18</strain>
        <tissue evidence="10">Leaf</tissue>
    </source>
</reference>
<protein>
    <recommendedName>
        <fullName evidence="9">AP2/ERF domain-containing protein</fullName>
    </recommendedName>
</protein>
<organism evidence="10 11">
    <name type="scientific">Brassica rapa subsp. trilocularis</name>
    <dbReference type="NCBI Taxonomy" id="1813537"/>
    <lineage>
        <taxon>Eukaryota</taxon>
        <taxon>Viridiplantae</taxon>
        <taxon>Streptophyta</taxon>
        <taxon>Embryophyta</taxon>
        <taxon>Tracheophyta</taxon>
        <taxon>Spermatophyta</taxon>
        <taxon>Magnoliopsida</taxon>
        <taxon>eudicotyledons</taxon>
        <taxon>Gunneridae</taxon>
        <taxon>Pentapetalae</taxon>
        <taxon>rosids</taxon>
        <taxon>malvids</taxon>
        <taxon>Brassicales</taxon>
        <taxon>Brassicaceae</taxon>
        <taxon>Brassiceae</taxon>
        <taxon>Brassica</taxon>
    </lineage>
</organism>
<evidence type="ECO:0000256" key="5">
    <source>
        <dbReference type="ARBA" id="ARBA00023163"/>
    </source>
</evidence>
<evidence type="ECO:0000259" key="9">
    <source>
        <dbReference type="PROSITE" id="PS51032"/>
    </source>
</evidence>
<evidence type="ECO:0000256" key="1">
    <source>
        <dbReference type="ARBA" id="ARBA00004123"/>
    </source>
</evidence>
<dbReference type="PANTHER" id="PTHR31677">
    <property type="entry name" value="AP2 DOMAIN CLASS TRANSCRIPTION FACTOR"/>
    <property type="match status" value="1"/>
</dbReference>
<dbReference type="PRINTS" id="PR00367">
    <property type="entry name" value="ETHRSPELEMNT"/>
</dbReference>
<evidence type="ECO:0000256" key="7">
    <source>
        <dbReference type="ARBA" id="ARBA00024343"/>
    </source>
</evidence>
<dbReference type="EMBL" id="JADBGQ010000005">
    <property type="protein sequence ID" value="KAG5397109.1"/>
    <property type="molecule type" value="Genomic_DNA"/>
</dbReference>
<accession>A0ABQ7MHP7</accession>
<dbReference type="PANTHER" id="PTHR31677:SF235">
    <property type="entry name" value="AP2_ERF DOMAIN-CONTAINING PROTEIN"/>
    <property type="match status" value="1"/>
</dbReference>
<name>A0ABQ7MHP7_BRACM</name>
<sequence length="205" mass="22262">MTKSGSKPNPNPVENNAEEIHYRGVRKRPWGKYAAEIRDPFKRIRVWLGTFDTAQQAARAYDAAARELRGANAKTNFPTLLELQLKGSGYTRGPRKSRTVHSVSPLAARLAPLHLRLSLGGSSGGGACYPQVPVARPLVARPLAARPLAARPPVARPVYCCNMTACATCGAESESDSSSVLEFEDETEEKPQLLNLDLNFPPPAE</sequence>
<dbReference type="InterPro" id="IPR016177">
    <property type="entry name" value="DNA-bd_dom_sf"/>
</dbReference>
<feature type="domain" description="AP2/ERF" evidence="9">
    <location>
        <begin position="21"/>
        <end position="78"/>
    </location>
</feature>
<dbReference type="PROSITE" id="PS51032">
    <property type="entry name" value="AP2_ERF"/>
    <property type="match status" value="1"/>
</dbReference>
<keyword evidence="5" id="KW-0804">Transcription</keyword>
<dbReference type="Proteomes" id="UP000823674">
    <property type="component" value="Chromosome A05"/>
</dbReference>
<comment type="similarity">
    <text evidence="7">Belongs to the AP2/ERF transcription factor family. ERF subfamily.</text>
</comment>
<keyword evidence="3" id="KW-0805">Transcription regulation</keyword>
<comment type="caution">
    <text evidence="10">The sequence shown here is derived from an EMBL/GenBank/DDBJ whole genome shotgun (WGS) entry which is preliminary data.</text>
</comment>
<evidence type="ECO:0000256" key="4">
    <source>
        <dbReference type="ARBA" id="ARBA00023125"/>
    </source>
</evidence>
<dbReference type="Pfam" id="PF00847">
    <property type="entry name" value="AP2"/>
    <property type="match status" value="1"/>
</dbReference>
<dbReference type="SMART" id="SM00380">
    <property type="entry name" value="AP2"/>
    <property type="match status" value="1"/>
</dbReference>
<evidence type="ECO:0000256" key="2">
    <source>
        <dbReference type="ARBA" id="ARBA00022745"/>
    </source>
</evidence>